<accession>A0A498JP99</accession>
<dbReference type="STRING" id="3750.A0A498JP99"/>
<evidence type="ECO:0000313" key="5">
    <source>
        <dbReference type="EMBL" id="RXH95422.1"/>
    </source>
</evidence>
<evidence type="ECO:0000256" key="2">
    <source>
        <dbReference type="ARBA" id="ARBA00011073"/>
    </source>
</evidence>
<comment type="subcellular location">
    <subcellularLocation>
        <location evidence="1">Secreted</location>
    </subcellularLocation>
</comment>
<protein>
    <recommendedName>
        <fullName evidence="4">Subtilisin-like protease fibronectin type-III domain-containing protein</fullName>
    </recommendedName>
</protein>
<proteinExistence type="inferred from homology"/>
<evidence type="ECO:0000259" key="4">
    <source>
        <dbReference type="Pfam" id="PF17766"/>
    </source>
</evidence>
<dbReference type="AlphaFoldDB" id="A0A498JP99"/>
<dbReference type="Gene3D" id="2.60.40.2310">
    <property type="match status" value="1"/>
</dbReference>
<dbReference type="EMBL" id="RDQH01000332">
    <property type="protein sequence ID" value="RXH95422.1"/>
    <property type="molecule type" value="Genomic_DNA"/>
</dbReference>
<keyword evidence="3" id="KW-0732">Signal</keyword>
<evidence type="ECO:0000313" key="6">
    <source>
        <dbReference type="Proteomes" id="UP000290289"/>
    </source>
</evidence>
<dbReference type="GO" id="GO:0005576">
    <property type="term" value="C:extracellular region"/>
    <property type="evidence" value="ECO:0007669"/>
    <property type="project" value="UniProtKB-SubCell"/>
</dbReference>
<feature type="domain" description="Subtilisin-like protease fibronectin type-III" evidence="4">
    <location>
        <begin position="125"/>
        <end position="224"/>
    </location>
</feature>
<comment type="similarity">
    <text evidence="2">Belongs to the peptidase S8 family.</text>
</comment>
<comment type="caution">
    <text evidence="5">The sequence shown here is derived from an EMBL/GenBank/DDBJ whole genome shotgun (WGS) entry which is preliminary data.</text>
</comment>
<dbReference type="GO" id="GO:0004252">
    <property type="term" value="F:serine-type endopeptidase activity"/>
    <property type="evidence" value="ECO:0007669"/>
    <property type="project" value="InterPro"/>
</dbReference>
<dbReference type="GO" id="GO:0006508">
    <property type="term" value="P:proteolysis"/>
    <property type="evidence" value="ECO:0007669"/>
    <property type="project" value="InterPro"/>
</dbReference>
<name>A0A498JP99_MALDO</name>
<dbReference type="InterPro" id="IPR045051">
    <property type="entry name" value="SBT"/>
</dbReference>
<reference evidence="5 6" key="1">
    <citation type="submission" date="2018-10" db="EMBL/GenBank/DDBJ databases">
        <title>A high-quality apple genome assembly.</title>
        <authorList>
            <person name="Hu J."/>
        </authorList>
    </citation>
    <scope>NUCLEOTIDE SEQUENCE [LARGE SCALE GENOMIC DNA]</scope>
    <source>
        <strain evidence="6">cv. HFTH1</strain>
        <tissue evidence="5">Young leaf</tissue>
    </source>
</reference>
<evidence type="ECO:0000256" key="1">
    <source>
        <dbReference type="ARBA" id="ARBA00004613"/>
    </source>
</evidence>
<dbReference type="InterPro" id="IPR041469">
    <property type="entry name" value="Subtilisin-like_FN3"/>
</dbReference>
<dbReference type="Gene3D" id="3.40.50.200">
    <property type="entry name" value="Peptidase S8/S53 domain"/>
    <property type="match status" value="2"/>
</dbReference>
<sequence>MAPSISSFSSRGPNPVTPDILKPNLTASGVDILAAWSPSAPPSEDFYPDTRTHVLDSKKHEDLEFAYGSGHINPLKAVNPSLIFDASEADHINFLCKQGYNSSILNIITGDNSSCGSTKPGKAWDLNYPSFSLQLEDGRAINAEFPRTVTDVGSTNSTYTISFYTPSDAITISVSPTTLSFSSIGEEKSFIVKVTGPRTSNQPITSGSVVLSDGSHVVRTPLVVYTYFPRSISALPLGLRKN</sequence>
<dbReference type="InterPro" id="IPR036852">
    <property type="entry name" value="Peptidase_S8/S53_dom_sf"/>
</dbReference>
<dbReference type="SUPFAM" id="SSF52743">
    <property type="entry name" value="Subtilisin-like"/>
    <property type="match status" value="1"/>
</dbReference>
<evidence type="ECO:0000256" key="3">
    <source>
        <dbReference type="ARBA" id="ARBA00022729"/>
    </source>
</evidence>
<dbReference type="Pfam" id="PF17766">
    <property type="entry name" value="fn3_6"/>
    <property type="match status" value="1"/>
</dbReference>
<keyword evidence="6" id="KW-1185">Reference proteome</keyword>
<gene>
    <name evidence="5" type="ORF">DVH24_007922</name>
</gene>
<dbReference type="PANTHER" id="PTHR10795">
    <property type="entry name" value="PROPROTEIN CONVERTASE SUBTILISIN/KEXIN"/>
    <property type="match status" value="1"/>
</dbReference>
<dbReference type="Proteomes" id="UP000290289">
    <property type="component" value="Chromosome 6"/>
</dbReference>
<organism evidence="5 6">
    <name type="scientific">Malus domestica</name>
    <name type="common">Apple</name>
    <name type="synonym">Pyrus malus</name>
    <dbReference type="NCBI Taxonomy" id="3750"/>
    <lineage>
        <taxon>Eukaryota</taxon>
        <taxon>Viridiplantae</taxon>
        <taxon>Streptophyta</taxon>
        <taxon>Embryophyta</taxon>
        <taxon>Tracheophyta</taxon>
        <taxon>Spermatophyta</taxon>
        <taxon>Magnoliopsida</taxon>
        <taxon>eudicotyledons</taxon>
        <taxon>Gunneridae</taxon>
        <taxon>Pentapetalae</taxon>
        <taxon>rosids</taxon>
        <taxon>fabids</taxon>
        <taxon>Rosales</taxon>
        <taxon>Rosaceae</taxon>
        <taxon>Amygdaloideae</taxon>
        <taxon>Maleae</taxon>
        <taxon>Malus</taxon>
    </lineage>
</organism>